<dbReference type="InterPro" id="IPR018316">
    <property type="entry name" value="Tubulin/FtsZ_2-layer-sand-dom"/>
</dbReference>
<dbReference type="AlphaFoldDB" id="A0A1H7X7A3"/>
<comment type="function">
    <text evidence="8 10">Essential cell division protein that forms a contractile ring structure (Z ring) at the future cell division site. The regulation of the ring assembly controls the timing and the location of cell division. One of the functions of the FtsZ ring is to recruit other cell division proteins to the septum to produce a new cell wall between the dividing cells. Binds GTP and shows GTPase activity.</text>
</comment>
<dbReference type="SMART" id="SM00865">
    <property type="entry name" value="Tubulin_C"/>
    <property type="match status" value="1"/>
</dbReference>
<dbReference type="CDD" id="cd02201">
    <property type="entry name" value="FtsZ_type1"/>
    <property type="match status" value="1"/>
</dbReference>
<dbReference type="OrthoDB" id="9813375at2"/>
<evidence type="ECO:0000313" key="14">
    <source>
        <dbReference type="Proteomes" id="UP000198744"/>
    </source>
</evidence>
<dbReference type="PANTHER" id="PTHR30314">
    <property type="entry name" value="CELL DIVISION PROTEIN FTSZ-RELATED"/>
    <property type="match status" value="1"/>
</dbReference>
<name>A0A1H7X7A3_9BACT</name>
<dbReference type="STRING" id="43775.SAMN04489760_10977"/>
<sequence>MFELSESTNFSSAKIKVIGIGGGGGNAINTMIRSNLRGVDFIVANTDAQALGQSLASVKIQLGEEVTRGLGAGSNPDVGKRAAMETRDVIRQHIEGADMIFVTAGQGGGTGTGGAPVVAEIAKELGALTVAVVTKPFQFEGKKRNNQADEGIDELRRIVDTLIVVPNQRLLSLGGRNLSLLETFKKADDILYQAVKGISDLITIPGLINLDFADVKSVMSEMGLALMGTGSASGENRAVEAAQRAISSPLLEDNTIQGARGVLLNITGGPDMTLFEINEASSLIQTEAHEEANIIFGTVVDETMGDEIRITVIATGFEDVGKKRQGLSNLASFSANRNRERDIAVPAFIRKGSSGTGDMNIIRMGLIDDTEDPDLEIPTFLRRQAD</sequence>
<dbReference type="GO" id="GO:0005737">
    <property type="term" value="C:cytoplasm"/>
    <property type="evidence" value="ECO:0007669"/>
    <property type="project" value="UniProtKB-SubCell"/>
</dbReference>
<keyword evidence="4 8" id="KW-0547">Nucleotide-binding</keyword>
<accession>A0A1H7X7A3</accession>
<feature type="binding site" evidence="8">
    <location>
        <begin position="22"/>
        <end position="26"/>
    </location>
    <ligand>
        <name>GTP</name>
        <dbReference type="ChEBI" id="CHEBI:37565"/>
    </ligand>
</feature>
<keyword evidence="7 8" id="KW-0131">Cell cycle</keyword>
<evidence type="ECO:0000256" key="1">
    <source>
        <dbReference type="ARBA" id="ARBA00009690"/>
    </source>
</evidence>
<organism evidence="13 14">
    <name type="scientific">Syntrophus gentianae</name>
    <dbReference type="NCBI Taxonomy" id="43775"/>
    <lineage>
        <taxon>Bacteria</taxon>
        <taxon>Pseudomonadati</taxon>
        <taxon>Thermodesulfobacteriota</taxon>
        <taxon>Syntrophia</taxon>
        <taxon>Syntrophales</taxon>
        <taxon>Syntrophaceae</taxon>
        <taxon>Syntrophus</taxon>
    </lineage>
</organism>
<evidence type="ECO:0000313" key="13">
    <source>
        <dbReference type="EMBL" id="SEM29077.1"/>
    </source>
</evidence>
<dbReference type="PROSITE" id="PS01135">
    <property type="entry name" value="FTSZ_2"/>
    <property type="match status" value="1"/>
</dbReference>
<dbReference type="PRINTS" id="PR00423">
    <property type="entry name" value="CELLDVISFTSZ"/>
</dbReference>
<comment type="subcellular location">
    <subcellularLocation>
        <location evidence="8">Cytoplasm</location>
    </subcellularLocation>
    <text evidence="8">Assembles at midcell at the inner surface of the cytoplasmic membrane.</text>
</comment>
<dbReference type="InterPro" id="IPR036525">
    <property type="entry name" value="Tubulin/FtsZ_GTPase_sf"/>
</dbReference>
<dbReference type="GO" id="GO:0000917">
    <property type="term" value="P:division septum assembly"/>
    <property type="evidence" value="ECO:0007669"/>
    <property type="project" value="UniProtKB-KW"/>
</dbReference>
<evidence type="ECO:0000256" key="6">
    <source>
        <dbReference type="ARBA" id="ARBA00023210"/>
    </source>
</evidence>
<dbReference type="Gene3D" id="3.30.1330.20">
    <property type="entry name" value="Tubulin/FtsZ, C-terminal domain"/>
    <property type="match status" value="1"/>
</dbReference>
<dbReference type="GO" id="GO:0003924">
    <property type="term" value="F:GTPase activity"/>
    <property type="evidence" value="ECO:0007669"/>
    <property type="project" value="UniProtKB-UniRule"/>
</dbReference>
<dbReference type="Pfam" id="PF12327">
    <property type="entry name" value="FtsZ_C"/>
    <property type="match status" value="1"/>
</dbReference>
<protein>
    <recommendedName>
        <fullName evidence="8 9">Cell division protein FtsZ</fullName>
    </recommendedName>
</protein>
<feature type="binding site" evidence="8">
    <location>
        <position position="188"/>
    </location>
    <ligand>
        <name>GTP</name>
        <dbReference type="ChEBI" id="CHEBI:37565"/>
    </ligand>
</feature>
<evidence type="ECO:0000256" key="9">
    <source>
        <dbReference type="NCBIfam" id="TIGR00065"/>
    </source>
</evidence>
<dbReference type="GO" id="GO:0043093">
    <property type="term" value="P:FtsZ-dependent cytokinesis"/>
    <property type="evidence" value="ECO:0007669"/>
    <property type="project" value="UniProtKB-UniRule"/>
</dbReference>
<feature type="binding site" evidence="8">
    <location>
        <position position="140"/>
    </location>
    <ligand>
        <name>GTP</name>
        <dbReference type="ChEBI" id="CHEBI:37565"/>
    </ligand>
</feature>
<dbReference type="InterPro" id="IPR000158">
    <property type="entry name" value="Cell_div_FtsZ"/>
</dbReference>
<evidence type="ECO:0000256" key="8">
    <source>
        <dbReference type="HAMAP-Rule" id="MF_00909"/>
    </source>
</evidence>
<dbReference type="GO" id="GO:0005525">
    <property type="term" value="F:GTP binding"/>
    <property type="evidence" value="ECO:0007669"/>
    <property type="project" value="UniProtKB-UniRule"/>
</dbReference>
<comment type="similarity">
    <text evidence="1 8 10">Belongs to the FtsZ family.</text>
</comment>
<evidence type="ECO:0000256" key="10">
    <source>
        <dbReference type="RuleBase" id="RU000631"/>
    </source>
</evidence>
<dbReference type="SMART" id="SM00864">
    <property type="entry name" value="Tubulin"/>
    <property type="match status" value="1"/>
</dbReference>
<dbReference type="EMBL" id="FOBS01000009">
    <property type="protein sequence ID" value="SEM29077.1"/>
    <property type="molecule type" value="Genomic_DNA"/>
</dbReference>
<feature type="binding site" evidence="8">
    <location>
        <begin position="109"/>
        <end position="111"/>
    </location>
    <ligand>
        <name>GTP</name>
        <dbReference type="ChEBI" id="CHEBI:37565"/>
    </ligand>
</feature>
<feature type="domain" description="Tubulin/FtsZ GTPase" evidence="11">
    <location>
        <begin position="14"/>
        <end position="206"/>
    </location>
</feature>
<dbReference type="NCBIfam" id="TIGR00065">
    <property type="entry name" value="ftsZ"/>
    <property type="match status" value="1"/>
</dbReference>
<dbReference type="InterPro" id="IPR024757">
    <property type="entry name" value="FtsZ_C"/>
</dbReference>
<evidence type="ECO:0000256" key="3">
    <source>
        <dbReference type="ARBA" id="ARBA00022618"/>
    </source>
</evidence>
<evidence type="ECO:0000259" key="11">
    <source>
        <dbReference type="SMART" id="SM00864"/>
    </source>
</evidence>
<dbReference type="Pfam" id="PF00091">
    <property type="entry name" value="Tubulin"/>
    <property type="match status" value="1"/>
</dbReference>
<evidence type="ECO:0000256" key="7">
    <source>
        <dbReference type="ARBA" id="ARBA00023306"/>
    </source>
</evidence>
<dbReference type="InterPro" id="IPR020805">
    <property type="entry name" value="Cell_div_FtsZ_CS"/>
</dbReference>
<dbReference type="GO" id="GO:0051258">
    <property type="term" value="P:protein polymerization"/>
    <property type="evidence" value="ECO:0007669"/>
    <property type="project" value="UniProtKB-UniRule"/>
</dbReference>
<dbReference type="GO" id="GO:0032153">
    <property type="term" value="C:cell division site"/>
    <property type="evidence" value="ECO:0007669"/>
    <property type="project" value="UniProtKB-UniRule"/>
</dbReference>
<evidence type="ECO:0000256" key="4">
    <source>
        <dbReference type="ARBA" id="ARBA00022741"/>
    </source>
</evidence>
<dbReference type="HAMAP" id="MF_00909">
    <property type="entry name" value="FtsZ"/>
    <property type="match status" value="1"/>
</dbReference>
<keyword evidence="6 8" id="KW-0717">Septation</keyword>
<dbReference type="PROSITE" id="PS01134">
    <property type="entry name" value="FTSZ_1"/>
    <property type="match status" value="1"/>
</dbReference>
<dbReference type="SUPFAM" id="SSF55307">
    <property type="entry name" value="Tubulin C-terminal domain-like"/>
    <property type="match status" value="1"/>
</dbReference>
<evidence type="ECO:0000256" key="5">
    <source>
        <dbReference type="ARBA" id="ARBA00023134"/>
    </source>
</evidence>
<reference evidence="13 14" key="1">
    <citation type="submission" date="2016-10" db="EMBL/GenBank/DDBJ databases">
        <authorList>
            <person name="de Groot N.N."/>
        </authorList>
    </citation>
    <scope>NUCLEOTIDE SEQUENCE [LARGE SCALE GENOMIC DNA]</scope>
    <source>
        <strain evidence="13 14">DSM 8423</strain>
    </source>
</reference>
<keyword evidence="2 8" id="KW-0963">Cytoplasm</keyword>
<dbReference type="InterPro" id="IPR045061">
    <property type="entry name" value="FtsZ/CetZ"/>
</dbReference>
<keyword evidence="5 8" id="KW-0342">GTP-binding</keyword>
<dbReference type="InterPro" id="IPR008280">
    <property type="entry name" value="Tub_FtsZ_C"/>
</dbReference>
<dbReference type="PANTHER" id="PTHR30314:SF3">
    <property type="entry name" value="MITOCHONDRIAL DIVISION PROTEIN FSZA"/>
    <property type="match status" value="1"/>
</dbReference>
<dbReference type="FunFam" id="3.40.50.1440:FF:000023">
    <property type="entry name" value="Cell division protein FtsZ"/>
    <property type="match status" value="1"/>
</dbReference>
<dbReference type="InterPro" id="IPR003008">
    <property type="entry name" value="Tubulin_FtsZ_GTPase"/>
</dbReference>
<dbReference type="Gene3D" id="3.40.50.1440">
    <property type="entry name" value="Tubulin/FtsZ, GTPase domain"/>
    <property type="match status" value="1"/>
</dbReference>
<dbReference type="SUPFAM" id="SSF52490">
    <property type="entry name" value="Tubulin nucleotide-binding domain-like"/>
    <property type="match status" value="1"/>
</dbReference>
<dbReference type="RefSeq" id="WP_093883195.1">
    <property type="nucleotide sequence ID" value="NZ_FOBS01000009.1"/>
</dbReference>
<dbReference type="InterPro" id="IPR037103">
    <property type="entry name" value="Tubulin/FtsZ-like_C"/>
</dbReference>
<feature type="domain" description="Tubulin/FtsZ 2-layer sandwich" evidence="12">
    <location>
        <begin position="208"/>
        <end position="326"/>
    </location>
</feature>
<feature type="binding site" evidence="8">
    <location>
        <position position="144"/>
    </location>
    <ligand>
        <name>GTP</name>
        <dbReference type="ChEBI" id="CHEBI:37565"/>
    </ligand>
</feature>
<gene>
    <name evidence="8" type="primary">ftsZ</name>
    <name evidence="13" type="ORF">SAMN04489760_10977</name>
</gene>
<keyword evidence="14" id="KW-1185">Reference proteome</keyword>
<proteinExistence type="inferred from homology"/>
<evidence type="ECO:0000256" key="2">
    <source>
        <dbReference type="ARBA" id="ARBA00022490"/>
    </source>
</evidence>
<dbReference type="Proteomes" id="UP000198744">
    <property type="component" value="Unassembled WGS sequence"/>
</dbReference>
<keyword evidence="3 8" id="KW-0132">Cell division</keyword>
<comment type="subunit">
    <text evidence="8">Homodimer. Polymerizes to form a dynamic ring structure in a strictly GTP-dependent manner. Interacts directly with several other division proteins.</text>
</comment>
<evidence type="ECO:0000259" key="12">
    <source>
        <dbReference type="SMART" id="SM00865"/>
    </source>
</evidence>